<dbReference type="STRING" id="490829.SAMN05421850_104255"/>
<keyword evidence="1" id="KW-1133">Transmembrane helix</keyword>
<dbReference type="RefSeq" id="WP_090028576.1">
    <property type="nucleotide sequence ID" value="NZ_FNEB01000004.1"/>
</dbReference>
<dbReference type="OrthoDB" id="7866263at2"/>
<keyword evidence="1" id="KW-0472">Membrane</keyword>
<gene>
    <name evidence="2" type="ORF">SAMN05421850_104255</name>
</gene>
<organism evidence="2 3">
    <name type="scientific">Lutimaribacter saemankumensis</name>
    <dbReference type="NCBI Taxonomy" id="490829"/>
    <lineage>
        <taxon>Bacteria</taxon>
        <taxon>Pseudomonadati</taxon>
        <taxon>Pseudomonadota</taxon>
        <taxon>Alphaproteobacteria</taxon>
        <taxon>Rhodobacterales</taxon>
        <taxon>Roseobacteraceae</taxon>
        <taxon>Lutimaribacter</taxon>
    </lineage>
</organism>
<evidence type="ECO:0000313" key="2">
    <source>
        <dbReference type="EMBL" id="SDI69131.1"/>
    </source>
</evidence>
<evidence type="ECO:0000256" key="1">
    <source>
        <dbReference type="SAM" id="Phobius"/>
    </source>
</evidence>
<reference evidence="2 3" key="1">
    <citation type="submission" date="2016-10" db="EMBL/GenBank/DDBJ databases">
        <authorList>
            <person name="de Groot N.N."/>
        </authorList>
    </citation>
    <scope>NUCLEOTIDE SEQUENCE [LARGE SCALE GENOMIC DNA]</scope>
    <source>
        <strain evidence="2 3">DSM 28010</strain>
    </source>
</reference>
<protein>
    <submittedName>
        <fullName evidence="2">Membrane-anchored ribosome-binding protein, inhibits growth in stationary phase, ElaB/YqjD/DUF883 family</fullName>
    </submittedName>
</protein>
<dbReference type="EMBL" id="FNEB01000004">
    <property type="protein sequence ID" value="SDI69131.1"/>
    <property type="molecule type" value="Genomic_DNA"/>
</dbReference>
<keyword evidence="1" id="KW-0812">Transmembrane</keyword>
<proteinExistence type="predicted"/>
<sequence length="98" mass="10485">MSKQQELEDQLALARKDIEALAKLAGDRAREIGHDRVAQAQTGLENLSEEARAAYDSAVQQGQRARAATEDQIRAHPLAATGMAFAAGFVLAGLLGRK</sequence>
<keyword evidence="3" id="KW-1185">Reference proteome</keyword>
<name>A0A1G8MMG1_9RHOB</name>
<evidence type="ECO:0000313" key="3">
    <source>
        <dbReference type="Proteomes" id="UP000199340"/>
    </source>
</evidence>
<dbReference type="Proteomes" id="UP000199340">
    <property type="component" value="Unassembled WGS sequence"/>
</dbReference>
<feature type="transmembrane region" description="Helical" evidence="1">
    <location>
        <begin position="78"/>
        <end position="96"/>
    </location>
</feature>
<dbReference type="AlphaFoldDB" id="A0A1G8MMG1"/>
<accession>A0A1G8MMG1</accession>